<evidence type="ECO:0000313" key="5">
    <source>
        <dbReference type="Proteomes" id="UP000011083"/>
    </source>
</evidence>
<dbReference type="RefSeq" id="XP_004340011.1">
    <property type="nucleotide sequence ID" value="XM_004339963.1"/>
</dbReference>
<protein>
    <submittedName>
        <fullName evidence="4">Hsp20/alpha crystallin superfamily protein</fullName>
    </submittedName>
</protein>
<dbReference type="Pfam" id="PF00011">
    <property type="entry name" value="HSP20"/>
    <property type="match status" value="1"/>
</dbReference>
<evidence type="ECO:0000259" key="3">
    <source>
        <dbReference type="PROSITE" id="PS01031"/>
    </source>
</evidence>
<comment type="similarity">
    <text evidence="1 2">Belongs to the small heat shock protein (HSP20) family.</text>
</comment>
<dbReference type="CDD" id="cd06464">
    <property type="entry name" value="ACD_sHsps-like"/>
    <property type="match status" value="1"/>
</dbReference>
<feature type="domain" description="SHSP" evidence="3">
    <location>
        <begin position="144"/>
        <end position="249"/>
    </location>
</feature>
<reference evidence="4 5" key="1">
    <citation type="journal article" date="2013" name="Genome Biol.">
        <title>Genome of Acanthamoeba castellanii highlights extensive lateral gene transfer and early evolution of tyrosine kinase signaling.</title>
        <authorList>
            <person name="Clarke M."/>
            <person name="Lohan A.J."/>
            <person name="Liu B."/>
            <person name="Lagkouvardos I."/>
            <person name="Roy S."/>
            <person name="Zafar N."/>
            <person name="Bertelli C."/>
            <person name="Schilde C."/>
            <person name="Kianianmomeni A."/>
            <person name="Burglin T.R."/>
            <person name="Frech C."/>
            <person name="Turcotte B."/>
            <person name="Kopec K.O."/>
            <person name="Synnott J.M."/>
            <person name="Choo C."/>
            <person name="Paponov I."/>
            <person name="Finkler A."/>
            <person name="Soon Heng Tan C."/>
            <person name="Hutchins A.P."/>
            <person name="Weinmeier T."/>
            <person name="Rattei T."/>
            <person name="Chu J.S."/>
            <person name="Gimenez G."/>
            <person name="Irimia M."/>
            <person name="Rigden D.J."/>
            <person name="Fitzpatrick D.A."/>
            <person name="Lorenzo-Morales J."/>
            <person name="Bateman A."/>
            <person name="Chiu C.H."/>
            <person name="Tang P."/>
            <person name="Hegemann P."/>
            <person name="Fromm H."/>
            <person name="Raoult D."/>
            <person name="Greub G."/>
            <person name="Miranda-Saavedra D."/>
            <person name="Chen N."/>
            <person name="Nash P."/>
            <person name="Ginger M.L."/>
            <person name="Horn M."/>
            <person name="Schaap P."/>
            <person name="Caler L."/>
            <person name="Loftus B."/>
        </authorList>
    </citation>
    <scope>NUCLEOTIDE SEQUENCE [LARGE SCALE GENOMIC DNA]</scope>
    <source>
        <strain evidence="4 5">Neff</strain>
    </source>
</reference>
<dbReference type="KEGG" id="acan:ACA1_209260"/>
<dbReference type="Proteomes" id="UP000011083">
    <property type="component" value="Unassembled WGS sequence"/>
</dbReference>
<gene>
    <name evidence="4" type="ORF">ACA1_209260</name>
</gene>
<evidence type="ECO:0000256" key="2">
    <source>
        <dbReference type="RuleBase" id="RU003616"/>
    </source>
</evidence>
<dbReference type="InterPro" id="IPR002068">
    <property type="entry name" value="A-crystallin/Hsp20_dom"/>
</dbReference>
<sequence length="249" mass="28197">MATERTYGFDDIYTRGRDYGPVGRKRKTYDRDLDTDFDLSHATTASSQLVGRRRFGGGLFDRFGYSPFDYTPGFDYGFGRGGGFDDFGYPALTYPGGGRFGLQQPQAIGEAGYDLGITGRRRADETKYRNLRDWNRVEENPNIDELTLWRPRADIFDLGLGALRVEFEIPGVPREDISLTVRDDTIILTALKPQSRKEEAGFHYQSERHFGKFYRRLALPFAVDPNSVRAYLELGVLKVPPLLATIAVP</sequence>
<proteinExistence type="inferred from homology"/>
<name>L8GXK4_ACACF</name>
<organism evidence="4 5">
    <name type="scientific">Acanthamoeba castellanii (strain ATCC 30010 / Neff)</name>
    <dbReference type="NCBI Taxonomy" id="1257118"/>
    <lineage>
        <taxon>Eukaryota</taxon>
        <taxon>Amoebozoa</taxon>
        <taxon>Discosea</taxon>
        <taxon>Longamoebia</taxon>
        <taxon>Centramoebida</taxon>
        <taxon>Acanthamoebidae</taxon>
        <taxon>Acanthamoeba</taxon>
    </lineage>
</organism>
<dbReference type="VEuPathDB" id="AmoebaDB:ACA1_209260"/>
<accession>L8GXK4</accession>
<evidence type="ECO:0000256" key="1">
    <source>
        <dbReference type="PROSITE-ProRule" id="PRU00285"/>
    </source>
</evidence>
<dbReference type="InterPro" id="IPR008978">
    <property type="entry name" value="HSP20-like_chaperone"/>
</dbReference>
<dbReference type="EMBL" id="KB007966">
    <property type="protein sequence ID" value="ELR17994.1"/>
    <property type="molecule type" value="Genomic_DNA"/>
</dbReference>
<dbReference type="AlphaFoldDB" id="L8GXK4"/>
<dbReference type="SUPFAM" id="SSF49764">
    <property type="entry name" value="HSP20-like chaperones"/>
    <property type="match status" value="1"/>
</dbReference>
<dbReference type="PROSITE" id="PS01031">
    <property type="entry name" value="SHSP"/>
    <property type="match status" value="1"/>
</dbReference>
<dbReference type="Gene3D" id="2.60.40.790">
    <property type="match status" value="1"/>
</dbReference>
<dbReference type="GeneID" id="14918720"/>
<evidence type="ECO:0000313" key="4">
    <source>
        <dbReference type="EMBL" id="ELR17994.1"/>
    </source>
</evidence>
<keyword evidence="5" id="KW-1185">Reference proteome</keyword>
<dbReference type="OrthoDB" id="17379at2759"/>
<dbReference type="STRING" id="1257118.L8GXK4"/>